<feature type="domain" description="Thioredoxin" evidence="3">
    <location>
        <begin position="6"/>
        <end position="147"/>
    </location>
</feature>
<dbReference type="PANTHER" id="PTHR15337">
    <property type="entry name" value="ANTERIOR GRADIENT PROTEIN-RELATED"/>
    <property type="match status" value="1"/>
</dbReference>
<feature type="chain" id="PRO_5039506768" evidence="2">
    <location>
        <begin position="21"/>
        <end position="152"/>
    </location>
</feature>
<dbReference type="Pfam" id="PF13098">
    <property type="entry name" value="Thioredoxin_2"/>
    <property type="match status" value="1"/>
</dbReference>
<dbReference type="Gene3D" id="3.40.30.10">
    <property type="entry name" value="Glutaredoxin"/>
    <property type="match status" value="1"/>
</dbReference>
<name>A0A9E8NK55_9BACT</name>
<feature type="signal peptide" evidence="2">
    <location>
        <begin position="1"/>
        <end position="20"/>
    </location>
</feature>
<dbReference type="Proteomes" id="UP001164653">
    <property type="component" value="Chromosome"/>
</dbReference>
<keyword evidence="5" id="KW-1185">Reference proteome</keyword>
<evidence type="ECO:0000313" key="5">
    <source>
        <dbReference type="Proteomes" id="UP001164653"/>
    </source>
</evidence>
<evidence type="ECO:0000313" key="4">
    <source>
        <dbReference type="EMBL" id="WAC15504.1"/>
    </source>
</evidence>
<reference evidence="4" key="1">
    <citation type="submission" date="2022-11" db="EMBL/GenBank/DDBJ databases">
        <title>Dyadobacter pollutisoli sp. nov., isolated from plastic dumped soil.</title>
        <authorList>
            <person name="Kim J.M."/>
            <person name="Kim K.R."/>
            <person name="Lee J.K."/>
            <person name="Hao L."/>
            <person name="Jeon C.O."/>
        </authorList>
    </citation>
    <scope>NUCLEOTIDE SEQUENCE</scope>
    <source>
        <strain evidence="4">U1</strain>
    </source>
</reference>
<evidence type="ECO:0000259" key="3">
    <source>
        <dbReference type="PROSITE" id="PS51352"/>
    </source>
</evidence>
<accession>A0A9E8NK55</accession>
<evidence type="ECO:0000256" key="2">
    <source>
        <dbReference type="SAM" id="SignalP"/>
    </source>
</evidence>
<dbReference type="AlphaFoldDB" id="A0A9E8NK55"/>
<protein>
    <submittedName>
        <fullName evidence="4">Thioredoxin fold domain-containing protein</fullName>
    </submittedName>
</protein>
<dbReference type="EMBL" id="CP112998">
    <property type="protein sequence ID" value="WAC15504.1"/>
    <property type="molecule type" value="Genomic_DNA"/>
</dbReference>
<evidence type="ECO:0000256" key="1">
    <source>
        <dbReference type="ARBA" id="ARBA00022729"/>
    </source>
</evidence>
<dbReference type="InterPro" id="IPR036249">
    <property type="entry name" value="Thioredoxin-like_sf"/>
</dbReference>
<dbReference type="PROSITE" id="PS51352">
    <property type="entry name" value="THIOREDOXIN_2"/>
    <property type="match status" value="1"/>
</dbReference>
<dbReference type="InterPro" id="IPR012336">
    <property type="entry name" value="Thioredoxin-like_fold"/>
</dbReference>
<dbReference type="InterPro" id="IPR051099">
    <property type="entry name" value="AGR/TXD"/>
</dbReference>
<dbReference type="KEGG" id="dpf:ON006_25940"/>
<dbReference type="SUPFAM" id="SSF52833">
    <property type="entry name" value="Thioredoxin-like"/>
    <property type="match status" value="1"/>
</dbReference>
<sequence>MKKLGFLVALLSLTFSAVYAGDGNKKSDKAAEKGIQFTEASWAAILKKAKKENKIIFFDAYTTWCGPCKLLQKNVFTRADVAKVFNANFINVKFDMESGEGPALAEKYPIEGYPTLFFIDGNGKMVKSLLGYQTPEKLIKAAKSIQKAPRTI</sequence>
<organism evidence="4 5">
    <name type="scientific">Dyadobacter pollutisoli</name>
    <dbReference type="NCBI Taxonomy" id="2910158"/>
    <lineage>
        <taxon>Bacteria</taxon>
        <taxon>Pseudomonadati</taxon>
        <taxon>Bacteroidota</taxon>
        <taxon>Cytophagia</taxon>
        <taxon>Cytophagales</taxon>
        <taxon>Spirosomataceae</taxon>
        <taxon>Dyadobacter</taxon>
    </lineage>
</organism>
<proteinExistence type="predicted"/>
<gene>
    <name evidence="4" type="ORF">ON006_25940</name>
</gene>
<dbReference type="PANTHER" id="PTHR15337:SF11">
    <property type="entry name" value="THIOREDOXIN DOMAIN-CONTAINING PROTEIN"/>
    <property type="match status" value="1"/>
</dbReference>
<dbReference type="InterPro" id="IPR013766">
    <property type="entry name" value="Thioredoxin_domain"/>
</dbReference>
<keyword evidence="1 2" id="KW-0732">Signal</keyword>